<evidence type="ECO:0000256" key="3">
    <source>
        <dbReference type="ARBA" id="ARBA00010973"/>
    </source>
</evidence>
<dbReference type="Proteomes" id="UP000598196">
    <property type="component" value="Unassembled WGS sequence"/>
</dbReference>
<dbReference type="CDD" id="cd10918">
    <property type="entry name" value="CE4_NodB_like_5s_6s"/>
    <property type="match status" value="1"/>
</dbReference>
<dbReference type="AlphaFoldDB" id="A0A917YLC0"/>
<dbReference type="InterPro" id="IPR051398">
    <property type="entry name" value="Polysacch_Deacetylase"/>
</dbReference>
<dbReference type="SUPFAM" id="SSF88713">
    <property type="entry name" value="Glycoside hydrolase/deacetylase"/>
    <property type="match status" value="1"/>
</dbReference>
<proteinExistence type="inferred from homology"/>
<dbReference type="GO" id="GO:0016810">
    <property type="term" value="F:hydrolase activity, acting on carbon-nitrogen (but not peptide) bonds"/>
    <property type="evidence" value="ECO:0007669"/>
    <property type="project" value="InterPro"/>
</dbReference>
<evidence type="ECO:0000256" key="6">
    <source>
        <dbReference type="ARBA" id="ARBA00032976"/>
    </source>
</evidence>
<dbReference type="OrthoDB" id="9763050at2"/>
<evidence type="ECO:0000256" key="1">
    <source>
        <dbReference type="ARBA" id="ARBA00003236"/>
    </source>
</evidence>
<protein>
    <recommendedName>
        <fullName evidence="4">Chitooligosaccharide deacetylase</fullName>
    </recommendedName>
    <alternativeName>
        <fullName evidence="6">Nodulation protein B</fullName>
    </alternativeName>
</protein>
<evidence type="ECO:0000256" key="2">
    <source>
        <dbReference type="ARBA" id="ARBA00004613"/>
    </source>
</evidence>
<organism evidence="8 9">
    <name type="scientific">Gemmobacter aquaticus</name>
    <dbReference type="NCBI Taxonomy" id="490185"/>
    <lineage>
        <taxon>Bacteria</taxon>
        <taxon>Pseudomonadati</taxon>
        <taxon>Pseudomonadota</taxon>
        <taxon>Alphaproteobacteria</taxon>
        <taxon>Rhodobacterales</taxon>
        <taxon>Paracoccaceae</taxon>
        <taxon>Gemmobacter</taxon>
    </lineage>
</organism>
<dbReference type="Pfam" id="PF01522">
    <property type="entry name" value="Polysacc_deac_1"/>
    <property type="match status" value="1"/>
</dbReference>
<dbReference type="GO" id="GO:0005576">
    <property type="term" value="C:extracellular region"/>
    <property type="evidence" value="ECO:0007669"/>
    <property type="project" value="UniProtKB-SubCell"/>
</dbReference>
<gene>
    <name evidence="8" type="ORF">GCM10010991_29760</name>
</gene>
<feature type="domain" description="NodB homology" evidence="7">
    <location>
        <begin position="48"/>
        <end position="224"/>
    </location>
</feature>
<keyword evidence="9" id="KW-1185">Reference proteome</keyword>
<evidence type="ECO:0000256" key="4">
    <source>
        <dbReference type="ARBA" id="ARBA00020071"/>
    </source>
</evidence>
<comment type="subcellular location">
    <subcellularLocation>
        <location evidence="2">Secreted</location>
    </subcellularLocation>
</comment>
<dbReference type="GO" id="GO:0005975">
    <property type="term" value="P:carbohydrate metabolic process"/>
    <property type="evidence" value="ECO:0007669"/>
    <property type="project" value="InterPro"/>
</dbReference>
<reference evidence="8 9" key="1">
    <citation type="journal article" date="2014" name="Int. J. Syst. Evol. Microbiol.">
        <title>Complete genome sequence of Corynebacterium casei LMG S-19264T (=DSM 44701T), isolated from a smear-ripened cheese.</title>
        <authorList>
            <consortium name="US DOE Joint Genome Institute (JGI-PGF)"/>
            <person name="Walter F."/>
            <person name="Albersmeier A."/>
            <person name="Kalinowski J."/>
            <person name="Ruckert C."/>
        </authorList>
    </citation>
    <scope>NUCLEOTIDE SEQUENCE [LARGE SCALE GENOMIC DNA]</scope>
    <source>
        <strain evidence="8 9">CGMCC 1.7029</strain>
    </source>
</reference>
<comment type="similarity">
    <text evidence="3">Belongs to the polysaccharide deacetylase family.</text>
</comment>
<dbReference type="InterPro" id="IPR002509">
    <property type="entry name" value="NODB_dom"/>
</dbReference>
<dbReference type="Gene3D" id="3.20.20.370">
    <property type="entry name" value="Glycoside hydrolase/deacetylase"/>
    <property type="match status" value="1"/>
</dbReference>
<evidence type="ECO:0000313" key="9">
    <source>
        <dbReference type="Proteomes" id="UP000598196"/>
    </source>
</evidence>
<evidence type="ECO:0000259" key="7">
    <source>
        <dbReference type="PROSITE" id="PS51677"/>
    </source>
</evidence>
<sequence length="224" mass="25138">MNDQCRGIVFHGIGEPERSLERGEDRYWISADRFYRCLDAVLSLPDPSSVYISFDDGNASDHDLALPALVERGLTADFFVLTGRIDQPGSLASDQIDALHRAGMGVGSHGMHHLNWREIAPDTLRTELEGSRAALERICGATIDRASVPFGRFNRQVVAAARAAGYRRLATNEGGSFQRGAFMAPRTNMRADMTEQDYVDLIRGDERFLRKVRRLIGRVRRRFV</sequence>
<name>A0A917YLC0_9RHOB</name>
<accession>A0A917YLC0</accession>
<evidence type="ECO:0000313" key="8">
    <source>
        <dbReference type="EMBL" id="GGO36198.1"/>
    </source>
</evidence>
<comment type="function">
    <text evidence="1">Is involved in generating a small heat-stable compound (Nod), an acylated oligomer of N-acetylglucosamine, that stimulates mitosis in various plant protoplasts.</text>
</comment>
<dbReference type="InterPro" id="IPR011330">
    <property type="entry name" value="Glyco_hydro/deAcase_b/a-brl"/>
</dbReference>
<dbReference type="PROSITE" id="PS51677">
    <property type="entry name" value="NODB"/>
    <property type="match status" value="1"/>
</dbReference>
<dbReference type="EMBL" id="BMLP01000007">
    <property type="protein sequence ID" value="GGO36198.1"/>
    <property type="molecule type" value="Genomic_DNA"/>
</dbReference>
<evidence type="ECO:0000256" key="5">
    <source>
        <dbReference type="ARBA" id="ARBA00022729"/>
    </source>
</evidence>
<dbReference type="RefSeq" id="WP_158635622.1">
    <property type="nucleotide sequence ID" value="NZ_BMLP01000007.1"/>
</dbReference>
<keyword evidence="5" id="KW-0732">Signal</keyword>
<dbReference type="PANTHER" id="PTHR34216">
    <property type="match status" value="1"/>
</dbReference>
<dbReference type="PANTHER" id="PTHR34216:SF3">
    <property type="entry name" value="POLY-BETA-1,6-N-ACETYL-D-GLUCOSAMINE N-DEACETYLASE"/>
    <property type="match status" value="1"/>
</dbReference>
<comment type="caution">
    <text evidence="8">The sequence shown here is derived from an EMBL/GenBank/DDBJ whole genome shotgun (WGS) entry which is preliminary data.</text>
</comment>